<proteinExistence type="predicted"/>
<evidence type="ECO:0000313" key="2">
    <source>
        <dbReference type="EMBL" id="KAK2835282.1"/>
    </source>
</evidence>
<name>A0AA88MFC6_CHASR</name>
<comment type="caution">
    <text evidence="2">The sequence shown here is derived from an EMBL/GenBank/DDBJ whole genome shotgun (WGS) entry which is preliminary data.</text>
</comment>
<evidence type="ECO:0000313" key="3">
    <source>
        <dbReference type="Proteomes" id="UP001187415"/>
    </source>
</evidence>
<organism evidence="2 3">
    <name type="scientific">Channa striata</name>
    <name type="common">Snakehead murrel</name>
    <name type="synonym">Ophicephalus striatus</name>
    <dbReference type="NCBI Taxonomy" id="64152"/>
    <lineage>
        <taxon>Eukaryota</taxon>
        <taxon>Metazoa</taxon>
        <taxon>Chordata</taxon>
        <taxon>Craniata</taxon>
        <taxon>Vertebrata</taxon>
        <taxon>Euteleostomi</taxon>
        <taxon>Actinopterygii</taxon>
        <taxon>Neopterygii</taxon>
        <taxon>Teleostei</taxon>
        <taxon>Neoteleostei</taxon>
        <taxon>Acanthomorphata</taxon>
        <taxon>Anabantaria</taxon>
        <taxon>Anabantiformes</taxon>
        <taxon>Channoidei</taxon>
        <taxon>Channidae</taxon>
        <taxon>Channa</taxon>
    </lineage>
</organism>
<dbReference type="Proteomes" id="UP001187415">
    <property type="component" value="Unassembled WGS sequence"/>
</dbReference>
<dbReference type="AlphaFoldDB" id="A0AA88MFC6"/>
<reference evidence="2" key="1">
    <citation type="submission" date="2023-07" db="EMBL/GenBank/DDBJ databases">
        <title>Chromosome-level Genome Assembly of Striped Snakehead (Channa striata).</title>
        <authorList>
            <person name="Liu H."/>
        </authorList>
    </citation>
    <scope>NUCLEOTIDE SEQUENCE</scope>
    <source>
        <strain evidence="2">Gz</strain>
        <tissue evidence="2">Muscle</tissue>
    </source>
</reference>
<accession>A0AA88MFC6</accession>
<protein>
    <submittedName>
        <fullName evidence="2">Uncharacterized protein</fullName>
    </submittedName>
</protein>
<gene>
    <name evidence="2" type="ORF">Q5P01_015766</name>
</gene>
<feature type="region of interest" description="Disordered" evidence="1">
    <location>
        <begin position="21"/>
        <end position="45"/>
    </location>
</feature>
<dbReference type="EMBL" id="JAUPFM010000012">
    <property type="protein sequence ID" value="KAK2835282.1"/>
    <property type="molecule type" value="Genomic_DNA"/>
</dbReference>
<keyword evidence="3" id="KW-1185">Reference proteome</keyword>
<evidence type="ECO:0000256" key="1">
    <source>
        <dbReference type="SAM" id="MobiDB-lite"/>
    </source>
</evidence>
<sequence>MNPVTLTPQWSSLVFLVEEVESPHSPAPPPPCSAAEDRGQTHSGNFCKRDTVRATENSINPPLHLSPWEIHLGLFHFYEDLSRTHHHSLTDPAEAAMSV</sequence>